<dbReference type="Pfam" id="PF00126">
    <property type="entry name" value="HTH_1"/>
    <property type="match status" value="1"/>
</dbReference>
<reference evidence="13 14" key="1">
    <citation type="submission" date="2024-04" db="EMBL/GenBank/DDBJ databases">
        <title>Draft genome sequence of Thalassolituus maritimus NBRC 116585.</title>
        <authorList>
            <person name="Miyakawa T."/>
            <person name="Kusuya Y."/>
            <person name="Miura T."/>
        </authorList>
    </citation>
    <scope>NUCLEOTIDE SEQUENCE [LARGE SCALE GENOMIC DNA]</scope>
    <source>
        <strain evidence="13 14">5NW40-0001</strain>
    </source>
</reference>
<gene>
    <name evidence="13" type="ORF">NBRC116585_10980</name>
</gene>
<dbReference type="Gene3D" id="3.40.190.10">
    <property type="entry name" value="Periplasmic binding protein-like II"/>
    <property type="match status" value="1"/>
</dbReference>
<dbReference type="EMBL" id="BAABWH010000002">
    <property type="protein sequence ID" value="GAA6144981.1"/>
    <property type="molecule type" value="Genomic_DNA"/>
</dbReference>
<dbReference type="Gene3D" id="1.10.10.10">
    <property type="entry name" value="Winged helix-like DNA-binding domain superfamily/Winged helix DNA-binding domain"/>
    <property type="match status" value="1"/>
</dbReference>
<dbReference type="Pfam" id="PF03466">
    <property type="entry name" value="LysR_substrate"/>
    <property type="match status" value="1"/>
</dbReference>
<dbReference type="PANTHER" id="PTHR30126:SF25">
    <property type="entry name" value="HTH-TYPE TRANSCRIPTIONAL REGULATOR METR"/>
    <property type="match status" value="1"/>
</dbReference>
<evidence type="ECO:0000256" key="6">
    <source>
        <dbReference type="ARBA" id="ARBA00022605"/>
    </source>
</evidence>
<dbReference type="InterPro" id="IPR036388">
    <property type="entry name" value="WH-like_DNA-bd_sf"/>
</dbReference>
<keyword evidence="7" id="KW-0805">Transcription regulation</keyword>
<protein>
    <recommendedName>
        <fullName evidence="3">HTH-type transcriptional regulator MetR</fullName>
    </recommendedName>
</protein>
<keyword evidence="14" id="KW-1185">Reference proteome</keyword>
<evidence type="ECO:0000256" key="11">
    <source>
        <dbReference type="ARBA" id="ARBA00023167"/>
    </source>
</evidence>
<dbReference type="InterPro" id="IPR000847">
    <property type="entry name" value="LysR_HTH_N"/>
</dbReference>
<evidence type="ECO:0000256" key="1">
    <source>
        <dbReference type="ARBA" id="ARBA00004496"/>
    </source>
</evidence>
<dbReference type="InterPro" id="IPR005119">
    <property type="entry name" value="LysR_subst-bd"/>
</dbReference>
<evidence type="ECO:0000256" key="2">
    <source>
        <dbReference type="ARBA" id="ARBA00009437"/>
    </source>
</evidence>
<keyword evidence="10" id="KW-0804">Transcription</keyword>
<comment type="caution">
    <text evidence="13">The sequence shown here is derived from an EMBL/GenBank/DDBJ whole genome shotgun (WGS) entry which is preliminary data.</text>
</comment>
<evidence type="ECO:0000259" key="12">
    <source>
        <dbReference type="PROSITE" id="PS50931"/>
    </source>
</evidence>
<keyword evidence="5" id="KW-0678">Repressor</keyword>
<proteinExistence type="inferred from homology"/>
<keyword evidence="9" id="KW-0010">Activator</keyword>
<dbReference type="SUPFAM" id="SSF46785">
    <property type="entry name" value="Winged helix' DNA-binding domain"/>
    <property type="match status" value="1"/>
</dbReference>
<dbReference type="SUPFAM" id="SSF53850">
    <property type="entry name" value="Periplasmic binding protein-like II"/>
    <property type="match status" value="1"/>
</dbReference>
<evidence type="ECO:0000256" key="10">
    <source>
        <dbReference type="ARBA" id="ARBA00023163"/>
    </source>
</evidence>
<keyword evidence="6" id="KW-0028">Amino-acid biosynthesis</keyword>
<dbReference type="InterPro" id="IPR037406">
    <property type="entry name" value="MetR_PBP2"/>
</dbReference>
<accession>A0ABP9ZXV0</accession>
<evidence type="ECO:0000256" key="5">
    <source>
        <dbReference type="ARBA" id="ARBA00022491"/>
    </source>
</evidence>
<sequence>MIDRMHLRILREIERQGSLTAAARALHLTQPALTHTIKKLEGQIGAPLWTKEGRNLQLTQAGQYLQREASRLLPQLERVDDVLGQYARGDKGTLRIGMECHPCYQWLLNIVKPFLSQWPGVDVDVKQQFQFGGLAALFNHDIDVLVTPDPVKRDGIVFEPVFPYEQVLVVARDHSLAKKAWVEPEELSSEVLYTYPVSPERLDIFQQFLLPAHCQPKRHKTLEDTDMILQMVAAGRGVATLPQWLVEEYAQSIPVAPVRLGEQGVHKQIHLGTRTDASEDTHIKTLIELSRA</sequence>
<dbReference type="PRINTS" id="PR00039">
    <property type="entry name" value="HTHLYSR"/>
</dbReference>
<evidence type="ECO:0000313" key="14">
    <source>
        <dbReference type="Proteomes" id="UP001481413"/>
    </source>
</evidence>
<dbReference type="Proteomes" id="UP001481413">
    <property type="component" value="Unassembled WGS sequence"/>
</dbReference>
<evidence type="ECO:0000256" key="4">
    <source>
        <dbReference type="ARBA" id="ARBA00022490"/>
    </source>
</evidence>
<keyword evidence="8" id="KW-0238">DNA-binding</keyword>
<dbReference type="CDD" id="cd08441">
    <property type="entry name" value="PBP2_MetR"/>
    <property type="match status" value="1"/>
</dbReference>
<evidence type="ECO:0000313" key="13">
    <source>
        <dbReference type="EMBL" id="GAA6144981.1"/>
    </source>
</evidence>
<evidence type="ECO:0000256" key="3">
    <source>
        <dbReference type="ARBA" id="ARBA00019365"/>
    </source>
</evidence>
<dbReference type="InterPro" id="IPR036390">
    <property type="entry name" value="WH_DNA-bd_sf"/>
</dbReference>
<dbReference type="PROSITE" id="PS50931">
    <property type="entry name" value="HTH_LYSR"/>
    <property type="match status" value="1"/>
</dbReference>
<keyword evidence="4" id="KW-0963">Cytoplasm</keyword>
<evidence type="ECO:0000256" key="9">
    <source>
        <dbReference type="ARBA" id="ARBA00023159"/>
    </source>
</evidence>
<feature type="domain" description="HTH lysR-type" evidence="12">
    <location>
        <begin position="6"/>
        <end position="59"/>
    </location>
</feature>
<evidence type="ECO:0000256" key="7">
    <source>
        <dbReference type="ARBA" id="ARBA00023015"/>
    </source>
</evidence>
<evidence type="ECO:0000256" key="8">
    <source>
        <dbReference type="ARBA" id="ARBA00023125"/>
    </source>
</evidence>
<comment type="similarity">
    <text evidence="2">Belongs to the LysR transcriptional regulatory family.</text>
</comment>
<comment type="subcellular location">
    <subcellularLocation>
        <location evidence="1">Cytoplasm</location>
    </subcellularLocation>
</comment>
<dbReference type="PANTHER" id="PTHR30126">
    <property type="entry name" value="HTH-TYPE TRANSCRIPTIONAL REGULATOR"/>
    <property type="match status" value="1"/>
</dbReference>
<keyword evidence="11" id="KW-0486">Methionine biosynthesis</keyword>
<name>A0ABP9ZXV0_9GAMM</name>
<organism evidence="13 14">
    <name type="scientific">Thalassolituus maritimus</name>
    <dbReference type="NCBI Taxonomy" id="484498"/>
    <lineage>
        <taxon>Bacteria</taxon>
        <taxon>Pseudomonadati</taxon>
        <taxon>Pseudomonadota</taxon>
        <taxon>Gammaproteobacteria</taxon>
        <taxon>Oceanospirillales</taxon>
        <taxon>Oceanospirillaceae</taxon>
        <taxon>Thalassolituus</taxon>
    </lineage>
</organism>